<evidence type="ECO:0000313" key="1">
    <source>
        <dbReference type="EMBL" id="MTT76856.1"/>
    </source>
</evidence>
<evidence type="ECO:0008006" key="5">
    <source>
        <dbReference type="Google" id="ProtNLM"/>
    </source>
</evidence>
<dbReference type="EMBL" id="WNBM01000013">
    <property type="protein sequence ID" value="MTT76856.1"/>
    <property type="molecule type" value="Genomic_DNA"/>
</dbReference>
<sequence>MVVDFSIIGEKMKIFDTDEMDVWRDTVSENPNTGEVTEATAMVVEKQPCHISYKINDRPDTVTAGTMPVTQLIRVDFPAGVDVKNGDYVKLRRKSNGVAFAEINGFVGMLSAYPGRSNFYLQVRKDV</sequence>
<organism evidence="1 4">
    <name type="scientific">Phascolarctobacterium faecium</name>
    <dbReference type="NCBI Taxonomy" id="33025"/>
    <lineage>
        <taxon>Bacteria</taxon>
        <taxon>Bacillati</taxon>
        <taxon>Bacillota</taxon>
        <taxon>Negativicutes</taxon>
        <taxon>Acidaminococcales</taxon>
        <taxon>Acidaminococcaceae</taxon>
        <taxon>Phascolarctobacterium</taxon>
    </lineage>
</organism>
<protein>
    <recommendedName>
        <fullName evidence="5">Phage protein</fullName>
    </recommendedName>
</protein>
<evidence type="ECO:0000313" key="4">
    <source>
        <dbReference type="Proteomes" id="UP000484547"/>
    </source>
</evidence>
<reference evidence="3 4" key="1">
    <citation type="journal article" date="2019" name="Nat. Med.">
        <title>A library of human gut bacterial isolates paired with longitudinal multiomics data enables mechanistic microbiome research.</title>
        <authorList>
            <person name="Poyet M."/>
            <person name="Groussin M."/>
            <person name="Gibbons S.M."/>
            <person name="Avila-Pacheco J."/>
            <person name="Jiang X."/>
            <person name="Kearney S.M."/>
            <person name="Perrotta A.R."/>
            <person name="Berdy B."/>
            <person name="Zhao S."/>
            <person name="Lieberman T.D."/>
            <person name="Swanson P.K."/>
            <person name="Smith M."/>
            <person name="Roesemann S."/>
            <person name="Alexander J.E."/>
            <person name="Rich S.A."/>
            <person name="Livny J."/>
            <person name="Vlamakis H."/>
            <person name="Clish C."/>
            <person name="Bullock K."/>
            <person name="Deik A."/>
            <person name="Scott J."/>
            <person name="Pierce K.A."/>
            <person name="Xavier R.J."/>
            <person name="Alm E.J."/>
        </authorList>
    </citation>
    <scope>NUCLEOTIDE SEQUENCE [LARGE SCALE GENOMIC DNA]</scope>
    <source>
        <strain evidence="1 4">BIOML-A13</strain>
        <strain evidence="2 3">BIOML-A3</strain>
    </source>
</reference>
<comment type="caution">
    <text evidence="1">The sequence shown here is derived from an EMBL/GenBank/DDBJ whole genome shotgun (WGS) entry which is preliminary data.</text>
</comment>
<dbReference type="EMBL" id="WNBW01000015">
    <property type="protein sequence ID" value="MTU05013.1"/>
    <property type="molecule type" value="Genomic_DNA"/>
</dbReference>
<keyword evidence="3" id="KW-1185">Reference proteome</keyword>
<evidence type="ECO:0000313" key="2">
    <source>
        <dbReference type="EMBL" id="MTU05013.1"/>
    </source>
</evidence>
<name>A0A7X2XHJ5_9FIRM</name>
<accession>A0A7X2XHJ5</accession>
<gene>
    <name evidence="1" type="ORF">GMD11_11400</name>
    <name evidence="2" type="ORF">GMD18_11535</name>
</gene>
<dbReference type="Proteomes" id="UP000443070">
    <property type="component" value="Unassembled WGS sequence"/>
</dbReference>
<dbReference type="RefSeq" id="WP_149877471.1">
    <property type="nucleotide sequence ID" value="NZ_DBGBSG010000071.1"/>
</dbReference>
<dbReference type="Proteomes" id="UP000484547">
    <property type="component" value="Unassembled WGS sequence"/>
</dbReference>
<dbReference type="OrthoDB" id="9995821at2"/>
<dbReference type="AlphaFoldDB" id="A0A7X2XHJ5"/>
<proteinExistence type="predicted"/>
<evidence type="ECO:0000313" key="3">
    <source>
        <dbReference type="Proteomes" id="UP000443070"/>
    </source>
</evidence>